<name>A0A7X0SPA5_9BACL</name>
<evidence type="ECO:0008006" key="4">
    <source>
        <dbReference type="Google" id="ProtNLM"/>
    </source>
</evidence>
<feature type="signal peptide" evidence="1">
    <location>
        <begin position="1"/>
        <end position="26"/>
    </location>
</feature>
<keyword evidence="1" id="KW-0732">Signal</keyword>
<gene>
    <name evidence="2" type="ORF">H7C18_22390</name>
</gene>
<dbReference type="RefSeq" id="WP_185131331.1">
    <property type="nucleotide sequence ID" value="NZ_JACJVO010000028.1"/>
</dbReference>
<accession>A0A7X0SPA5</accession>
<protein>
    <recommendedName>
        <fullName evidence="4">Secreted protein</fullName>
    </recommendedName>
</protein>
<comment type="caution">
    <text evidence="2">The sequence shown here is derived from an EMBL/GenBank/DDBJ whole genome shotgun (WGS) entry which is preliminary data.</text>
</comment>
<organism evidence="2 3">
    <name type="scientific">Cohnella zeiphila</name>
    <dbReference type="NCBI Taxonomy" id="2761120"/>
    <lineage>
        <taxon>Bacteria</taxon>
        <taxon>Bacillati</taxon>
        <taxon>Bacillota</taxon>
        <taxon>Bacilli</taxon>
        <taxon>Bacillales</taxon>
        <taxon>Paenibacillaceae</taxon>
        <taxon>Cohnella</taxon>
    </lineage>
</organism>
<reference evidence="2 3" key="1">
    <citation type="submission" date="2020-08" db="EMBL/GenBank/DDBJ databases">
        <title>Cohnella phylogeny.</title>
        <authorList>
            <person name="Dunlap C."/>
        </authorList>
    </citation>
    <scope>NUCLEOTIDE SEQUENCE [LARGE SCALE GENOMIC DNA]</scope>
    <source>
        <strain evidence="2 3">CBP 2801</strain>
    </source>
</reference>
<evidence type="ECO:0000313" key="3">
    <source>
        <dbReference type="Proteomes" id="UP000564644"/>
    </source>
</evidence>
<sequence>MRKTITRTAKRTVVVLSAVCAIALLASCGTKGEQSTMNGHNHHAMNMGNEHVHATGHSGHGGYAGSEPQAQAAFAFESGAARANEETVIRIRITGADGTPVGKFEETHEKLLHFIAVDEGLTTFAHLHPKYEGKGVFTVAYRFPAGGKFKLFADFTPSGGGNQVSGAWVTVEGTKSPREELKPDDRTVKTVGGTTVELSIGGAEAGKEAVLAYKLKDAASGKDVVDLEPYMGAAGHVVILSQDGERYLHVHPEDEKAKGPEARFMTSFPASGLYKAWAQFQRHGQVVTVPYTIRVN</sequence>
<dbReference type="EMBL" id="JACJVO010000028">
    <property type="protein sequence ID" value="MBB6733678.1"/>
    <property type="molecule type" value="Genomic_DNA"/>
</dbReference>
<evidence type="ECO:0000313" key="2">
    <source>
        <dbReference type="EMBL" id="MBB6733678.1"/>
    </source>
</evidence>
<evidence type="ECO:0000256" key="1">
    <source>
        <dbReference type="SAM" id="SignalP"/>
    </source>
</evidence>
<keyword evidence="3" id="KW-1185">Reference proteome</keyword>
<dbReference type="Proteomes" id="UP000564644">
    <property type="component" value="Unassembled WGS sequence"/>
</dbReference>
<feature type="chain" id="PRO_5038349148" description="Secreted protein" evidence="1">
    <location>
        <begin position="27"/>
        <end position="296"/>
    </location>
</feature>
<proteinExistence type="predicted"/>
<dbReference type="PROSITE" id="PS51257">
    <property type="entry name" value="PROKAR_LIPOPROTEIN"/>
    <property type="match status" value="1"/>
</dbReference>
<dbReference type="AlphaFoldDB" id="A0A7X0SPA5"/>